<organism evidence="1">
    <name type="scientific">uncultured Caudovirales phage</name>
    <dbReference type="NCBI Taxonomy" id="2100421"/>
    <lineage>
        <taxon>Viruses</taxon>
        <taxon>Duplodnaviria</taxon>
        <taxon>Heunggongvirae</taxon>
        <taxon>Uroviricota</taxon>
        <taxon>Caudoviricetes</taxon>
        <taxon>Peduoviridae</taxon>
        <taxon>Maltschvirus</taxon>
        <taxon>Maltschvirus maltsch</taxon>
    </lineage>
</organism>
<dbReference type="EMBL" id="LR796934">
    <property type="protein sequence ID" value="CAB4176562.1"/>
    <property type="molecule type" value="Genomic_DNA"/>
</dbReference>
<reference evidence="1" key="1">
    <citation type="submission" date="2020-05" db="EMBL/GenBank/DDBJ databases">
        <authorList>
            <person name="Chiriac C."/>
            <person name="Salcher M."/>
            <person name="Ghai R."/>
            <person name="Kavagutti S V."/>
        </authorList>
    </citation>
    <scope>NUCLEOTIDE SEQUENCE</scope>
</reference>
<protein>
    <submittedName>
        <fullName evidence="1">Uncharacterized protein</fullName>
    </submittedName>
</protein>
<gene>
    <name evidence="1" type="ORF">UFOVP995_37</name>
</gene>
<name>A0A6J5PZK2_9CAUD</name>
<accession>A0A6J5PZK2</accession>
<sequence length="75" mass="8117">MALRTTRADLDNAVARLHNAFGREVFALYRESGKVKLVRCEGRGAEDVLPLSSASSLEGQIHALVLGIRLGRGAR</sequence>
<evidence type="ECO:0000313" key="1">
    <source>
        <dbReference type="EMBL" id="CAB4176562.1"/>
    </source>
</evidence>
<proteinExistence type="predicted"/>